<protein>
    <submittedName>
        <fullName evidence="1">YgiT-type zinc finger protein</fullName>
    </submittedName>
</protein>
<accession>A0A1D9FUI0</accession>
<name>A0A1D9FUI0_MOOP1</name>
<dbReference type="NCBIfam" id="TIGR03831">
    <property type="entry name" value="YgiT_finger"/>
    <property type="match status" value="1"/>
</dbReference>
<evidence type="ECO:0000313" key="1">
    <source>
        <dbReference type="EMBL" id="AOY79036.1"/>
    </source>
</evidence>
<sequence>MKTPKKCPNCQGELTTKQVKKLLKGGGNTAIVQVEAEVCLHCGERLYNPNVVRQFVQIRAKLKNQETKDFELIGQSFSVRSPLL</sequence>
<evidence type="ECO:0000313" key="2">
    <source>
        <dbReference type="Proteomes" id="UP000176944"/>
    </source>
</evidence>
<dbReference type="Proteomes" id="UP000176944">
    <property type="component" value="Chromosome"/>
</dbReference>
<organism evidence="1 2">
    <name type="scientific">Moorena producens (strain JHB)</name>
    <dbReference type="NCBI Taxonomy" id="1454205"/>
    <lineage>
        <taxon>Bacteria</taxon>
        <taxon>Bacillati</taxon>
        <taxon>Cyanobacteriota</taxon>
        <taxon>Cyanophyceae</taxon>
        <taxon>Coleofasciculales</taxon>
        <taxon>Coleofasciculaceae</taxon>
        <taxon>Moorena</taxon>
    </lineage>
</organism>
<reference evidence="2" key="1">
    <citation type="submission" date="2016-10" db="EMBL/GenBank/DDBJ databases">
        <title>Comparative genomics uncovers the prolific and rare metabolic potential of the cyanobacterial genus Moorea.</title>
        <authorList>
            <person name="Leao T."/>
            <person name="Castelao G."/>
            <person name="Korobeynikov A."/>
            <person name="Monroe E.A."/>
            <person name="Podell S."/>
            <person name="Glukhov E."/>
            <person name="Allen E."/>
            <person name="Gerwick W.H."/>
            <person name="Gerwick L."/>
        </authorList>
    </citation>
    <scope>NUCLEOTIDE SEQUENCE [LARGE SCALE GENOMIC DNA]</scope>
    <source>
        <strain evidence="2">JHB</strain>
    </source>
</reference>
<dbReference type="InterPro" id="IPR022453">
    <property type="entry name" value="Znf_MqsA-type"/>
</dbReference>
<proteinExistence type="predicted"/>
<dbReference type="AlphaFoldDB" id="A0A1D9FUI0"/>
<dbReference type="EMBL" id="CP017708">
    <property type="protein sequence ID" value="AOY79036.1"/>
    <property type="molecule type" value="Genomic_DNA"/>
</dbReference>
<gene>
    <name evidence="1" type="ORF">BJP36_03045</name>
</gene>
<dbReference type="Gene3D" id="3.10.20.860">
    <property type="match status" value="1"/>
</dbReference>